<comment type="caution">
    <text evidence="2">The sequence shown here is derived from an EMBL/GenBank/DDBJ whole genome shotgun (WGS) entry which is preliminary data.</text>
</comment>
<sequence>MRKTILLFLCCCTLSAKAQKVFNSGYFYDNDGKKVRGLITFVPSDDKFYYKTVKTADAEKIKIEDIKALVLIRLNENDSLTVLTQDGKDNKKYFGKVIAVTPTTHLYYKFKSTSSGGMVISQSPSYNSMGNGGSHITNNYSWQMSPYYSSSKAIPMYQDGNTTYELTKGNYIEVLSKAFADVPDLVKQLQNEEFKFKELDKILAEYRWRTKYQGN</sequence>
<organism evidence="2 3">
    <name type="scientific">Mucilaginibacter gilvus</name>
    <dbReference type="NCBI Taxonomy" id="2305909"/>
    <lineage>
        <taxon>Bacteria</taxon>
        <taxon>Pseudomonadati</taxon>
        <taxon>Bacteroidota</taxon>
        <taxon>Sphingobacteriia</taxon>
        <taxon>Sphingobacteriales</taxon>
        <taxon>Sphingobacteriaceae</taxon>
        <taxon>Mucilaginibacter</taxon>
    </lineage>
</organism>
<keyword evidence="1" id="KW-0732">Signal</keyword>
<accession>A0A3S3VGT5</accession>
<dbReference type="EMBL" id="SBIW01000012">
    <property type="protein sequence ID" value="RWY47984.1"/>
    <property type="molecule type" value="Genomic_DNA"/>
</dbReference>
<dbReference type="Proteomes" id="UP000286701">
    <property type="component" value="Unassembled WGS sequence"/>
</dbReference>
<keyword evidence="3" id="KW-1185">Reference proteome</keyword>
<dbReference type="OrthoDB" id="758474at2"/>
<reference evidence="2 3" key="1">
    <citation type="submission" date="2019-01" db="EMBL/GenBank/DDBJ databases">
        <title>Mucilaginibacter antarcticum sp. nov., isolated from antarctic soil.</title>
        <authorList>
            <person name="Yan Y.-Q."/>
            <person name="Du Z.-J."/>
        </authorList>
    </citation>
    <scope>NUCLEOTIDE SEQUENCE [LARGE SCALE GENOMIC DNA]</scope>
    <source>
        <strain evidence="2 3">F01003</strain>
    </source>
</reference>
<protein>
    <recommendedName>
        <fullName evidence="4">DUF4369 domain-containing protein</fullName>
    </recommendedName>
</protein>
<dbReference type="RefSeq" id="WP_128535878.1">
    <property type="nucleotide sequence ID" value="NZ_SBIW01000012.1"/>
</dbReference>
<proteinExistence type="predicted"/>
<gene>
    <name evidence="2" type="ORF">EPL05_20550</name>
</gene>
<feature type="signal peptide" evidence="1">
    <location>
        <begin position="1"/>
        <end position="18"/>
    </location>
</feature>
<name>A0A3S3VGT5_9SPHI</name>
<evidence type="ECO:0000256" key="1">
    <source>
        <dbReference type="SAM" id="SignalP"/>
    </source>
</evidence>
<evidence type="ECO:0008006" key="4">
    <source>
        <dbReference type="Google" id="ProtNLM"/>
    </source>
</evidence>
<evidence type="ECO:0000313" key="2">
    <source>
        <dbReference type="EMBL" id="RWY47984.1"/>
    </source>
</evidence>
<feature type="chain" id="PRO_5018783325" description="DUF4369 domain-containing protein" evidence="1">
    <location>
        <begin position="19"/>
        <end position="215"/>
    </location>
</feature>
<evidence type="ECO:0000313" key="3">
    <source>
        <dbReference type="Proteomes" id="UP000286701"/>
    </source>
</evidence>
<dbReference type="AlphaFoldDB" id="A0A3S3VGT5"/>